<evidence type="ECO:0000313" key="1">
    <source>
        <dbReference type="EMBL" id="SFR10877.1"/>
    </source>
</evidence>
<dbReference type="RefSeq" id="WP_092484977.1">
    <property type="nucleotide sequence ID" value="NZ_FOYM01000022.1"/>
</dbReference>
<dbReference type="AlphaFoldDB" id="A0A1I6DZS7"/>
<gene>
    <name evidence="1" type="ORF">SAMN05660706_1226</name>
</gene>
<dbReference type="OrthoDB" id="1808021at2"/>
<organism evidence="1 2">
    <name type="scientific">Desulfoscipio geothermicus DSM 3669</name>
    <dbReference type="NCBI Taxonomy" id="1121426"/>
    <lineage>
        <taxon>Bacteria</taxon>
        <taxon>Bacillati</taxon>
        <taxon>Bacillota</taxon>
        <taxon>Clostridia</taxon>
        <taxon>Eubacteriales</taxon>
        <taxon>Desulfallaceae</taxon>
        <taxon>Desulfoscipio</taxon>
    </lineage>
</organism>
<sequence>MAKQILLNRGFENELFNFQTRGTVTINSEIAHSGMRSALLLANPTLIAELSQIVFFITPGTPLRFSFRARKYRSEDVQCSSSVRSEVNFLSALGTVIPPGMVINIRSRNLSRKRWNYYDEYGEVPAGAVAAQVVIRLEKPATGTSGILVDDLALVAGTVTPAALPPIPLAPPIQSGIPFFQG</sequence>
<dbReference type="Gene3D" id="2.60.120.260">
    <property type="entry name" value="Galactose-binding domain-like"/>
    <property type="match status" value="1"/>
</dbReference>
<accession>A0A1I6DZS7</accession>
<protein>
    <submittedName>
        <fullName evidence="1">Purine-nucleoside phosphorylase</fullName>
    </submittedName>
</protein>
<dbReference type="Proteomes" id="UP000199584">
    <property type="component" value="Unassembled WGS sequence"/>
</dbReference>
<name>A0A1I6DZS7_9FIRM</name>
<dbReference type="EMBL" id="FOYM01000022">
    <property type="protein sequence ID" value="SFR10877.1"/>
    <property type="molecule type" value="Genomic_DNA"/>
</dbReference>
<proteinExistence type="predicted"/>
<reference evidence="2" key="1">
    <citation type="submission" date="2016-10" db="EMBL/GenBank/DDBJ databases">
        <authorList>
            <person name="Varghese N."/>
            <person name="Submissions S."/>
        </authorList>
    </citation>
    <scope>NUCLEOTIDE SEQUENCE [LARGE SCALE GENOMIC DNA]</scope>
    <source>
        <strain evidence="2">DSM 3669</strain>
    </source>
</reference>
<keyword evidence="2" id="KW-1185">Reference proteome</keyword>
<evidence type="ECO:0000313" key="2">
    <source>
        <dbReference type="Proteomes" id="UP000199584"/>
    </source>
</evidence>